<dbReference type="SUPFAM" id="SSF46785">
    <property type="entry name" value="Winged helix' DNA-binding domain"/>
    <property type="match status" value="1"/>
</dbReference>
<dbReference type="PANTHER" id="PTHR38600">
    <property type="entry name" value="TRANSCRIPTIONAL REGULATORY PROTEIN"/>
    <property type="match status" value="1"/>
</dbReference>
<dbReference type="CDD" id="cd00090">
    <property type="entry name" value="HTH_ARSR"/>
    <property type="match status" value="1"/>
</dbReference>
<dbReference type="PRINTS" id="PR00778">
    <property type="entry name" value="HTHARSR"/>
</dbReference>
<sequence length="119" mass="13939">MQSNTCILEIRRDVFQAIADPTRRQIIEMVARQPLNVNAIAENFDVSRQAVSLHVKILTECGLIVIKKQGRERYCEARLEQLQEVTTWVDHCRQFWATQFKSLDNYLQKMQTGKNQTNE</sequence>
<dbReference type="Pfam" id="PF01022">
    <property type="entry name" value="HTH_5"/>
    <property type="match status" value="1"/>
</dbReference>
<dbReference type="InterPro" id="IPR001845">
    <property type="entry name" value="HTH_ArsR_DNA-bd_dom"/>
</dbReference>
<evidence type="ECO:0000313" key="3">
    <source>
        <dbReference type="Proteomes" id="UP000190367"/>
    </source>
</evidence>
<accession>A0A1T4TUM9</accession>
<dbReference type="InterPro" id="IPR011991">
    <property type="entry name" value="ArsR-like_HTH"/>
</dbReference>
<dbReference type="GO" id="GO:0003677">
    <property type="term" value="F:DNA binding"/>
    <property type="evidence" value="ECO:0007669"/>
    <property type="project" value="UniProtKB-KW"/>
</dbReference>
<dbReference type="PANTHER" id="PTHR38600:SF1">
    <property type="entry name" value="TRANSCRIPTIONAL REGULATORY PROTEIN"/>
    <property type="match status" value="1"/>
</dbReference>
<name>A0A1T4TUM9_9BACT</name>
<dbReference type="AlphaFoldDB" id="A0A1T4TUM9"/>
<evidence type="ECO:0000259" key="1">
    <source>
        <dbReference type="PROSITE" id="PS50987"/>
    </source>
</evidence>
<proteinExistence type="predicted"/>
<dbReference type="GO" id="GO:0003700">
    <property type="term" value="F:DNA-binding transcription factor activity"/>
    <property type="evidence" value="ECO:0007669"/>
    <property type="project" value="InterPro"/>
</dbReference>
<keyword evidence="2" id="KW-0238">DNA-binding</keyword>
<feature type="domain" description="HTH arsR-type" evidence="1">
    <location>
        <begin position="3"/>
        <end position="97"/>
    </location>
</feature>
<dbReference type="InterPro" id="IPR036388">
    <property type="entry name" value="WH-like_DNA-bd_sf"/>
</dbReference>
<protein>
    <submittedName>
        <fullName evidence="2">DNA-binding transcriptional regulator, ArsR family</fullName>
    </submittedName>
</protein>
<gene>
    <name evidence="2" type="ORF">SAMN04488128_106312</name>
</gene>
<dbReference type="InterPro" id="IPR036390">
    <property type="entry name" value="WH_DNA-bd_sf"/>
</dbReference>
<dbReference type="Gene3D" id="1.10.10.10">
    <property type="entry name" value="Winged helix-like DNA-binding domain superfamily/Winged helix DNA-binding domain"/>
    <property type="match status" value="1"/>
</dbReference>
<organism evidence="2 3">
    <name type="scientific">Chitinophaga eiseniae</name>
    <dbReference type="NCBI Taxonomy" id="634771"/>
    <lineage>
        <taxon>Bacteria</taxon>
        <taxon>Pseudomonadati</taxon>
        <taxon>Bacteroidota</taxon>
        <taxon>Chitinophagia</taxon>
        <taxon>Chitinophagales</taxon>
        <taxon>Chitinophagaceae</taxon>
        <taxon>Chitinophaga</taxon>
    </lineage>
</organism>
<dbReference type="PROSITE" id="PS50987">
    <property type="entry name" value="HTH_ARSR_2"/>
    <property type="match status" value="1"/>
</dbReference>
<dbReference type="Proteomes" id="UP000190367">
    <property type="component" value="Unassembled WGS sequence"/>
</dbReference>
<dbReference type="NCBIfam" id="NF033788">
    <property type="entry name" value="HTH_metalloreg"/>
    <property type="match status" value="1"/>
</dbReference>
<dbReference type="EMBL" id="FUWZ01000006">
    <property type="protein sequence ID" value="SKA44028.1"/>
    <property type="molecule type" value="Genomic_DNA"/>
</dbReference>
<dbReference type="SMART" id="SM00418">
    <property type="entry name" value="HTH_ARSR"/>
    <property type="match status" value="1"/>
</dbReference>
<evidence type="ECO:0000313" key="2">
    <source>
        <dbReference type="EMBL" id="SKA44028.1"/>
    </source>
</evidence>
<reference evidence="3" key="1">
    <citation type="submission" date="2017-02" db="EMBL/GenBank/DDBJ databases">
        <authorList>
            <person name="Varghese N."/>
            <person name="Submissions S."/>
        </authorList>
    </citation>
    <scope>NUCLEOTIDE SEQUENCE [LARGE SCALE GENOMIC DNA]</scope>
    <source>
        <strain evidence="3">DSM 22224</strain>
    </source>
</reference>
<keyword evidence="3" id="KW-1185">Reference proteome</keyword>
<dbReference type="STRING" id="634771.SAMN04488128_106312"/>